<evidence type="ECO:0000313" key="4">
    <source>
        <dbReference type="Proteomes" id="UP000708208"/>
    </source>
</evidence>
<dbReference type="InterPro" id="IPR001251">
    <property type="entry name" value="CRAL-TRIO_dom"/>
</dbReference>
<keyword evidence="4" id="KW-1185">Reference proteome</keyword>
<name>A0A8J2JGW5_9HEXA</name>
<feature type="chain" id="PRO_5035199844" description="CRAL-TRIO domain-containing protein" evidence="1">
    <location>
        <begin position="20"/>
        <end position="260"/>
    </location>
</feature>
<dbReference type="SMART" id="SM00516">
    <property type="entry name" value="SEC14"/>
    <property type="match status" value="1"/>
</dbReference>
<organism evidence="3 4">
    <name type="scientific">Allacma fusca</name>
    <dbReference type="NCBI Taxonomy" id="39272"/>
    <lineage>
        <taxon>Eukaryota</taxon>
        <taxon>Metazoa</taxon>
        <taxon>Ecdysozoa</taxon>
        <taxon>Arthropoda</taxon>
        <taxon>Hexapoda</taxon>
        <taxon>Collembola</taxon>
        <taxon>Symphypleona</taxon>
        <taxon>Sminthuridae</taxon>
        <taxon>Allacma</taxon>
    </lineage>
</organism>
<dbReference type="GO" id="GO:0005737">
    <property type="term" value="C:cytoplasm"/>
    <property type="evidence" value="ECO:0007669"/>
    <property type="project" value="TreeGrafter"/>
</dbReference>
<dbReference type="PROSITE" id="PS50191">
    <property type="entry name" value="CRAL_TRIO"/>
    <property type="match status" value="1"/>
</dbReference>
<evidence type="ECO:0000256" key="1">
    <source>
        <dbReference type="SAM" id="SignalP"/>
    </source>
</evidence>
<proteinExistence type="predicted"/>
<keyword evidence="1" id="KW-0732">Signal</keyword>
<comment type="caution">
    <text evidence="3">The sequence shown here is derived from an EMBL/GenBank/DDBJ whole genome shotgun (WGS) entry which is preliminary data.</text>
</comment>
<feature type="domain" description="CRAL-TRIO" evidence="2">
    <location>
        <begin position="78"/>
        <end position="255"/>
    </location>
</feature>
<dbReference type="PANTHER" id="PTHR23324:SF83">
    <property type="entry name" value="SEC14-LIKE PROTEIN 2"/>
    <property type="match status" value="1"/>
</dbReference>
<dbReference type="OrthoDB" id="1434354at2759"/>
<dbReference type="InterPro" id="IPR051064">
    <property type="entry name" value="SEC14/CRAL-TRIO_domain"/>
</dbReference>
<sequence>MFPQLKVLVALATITSAHGFINSTDEIPKKNSLQAEKTGVPIEVHRKIYSYTRNSTAFKNFTFEDTVAFINELNEWKAPQDIRDTLPYYLWGYDYDNRPVWSQEVGSQDWRAIVEQGPGKIALVEKYFMQALIHVTKSLVAVDKLGEEVRSGVFIWDMDGFTMRQVTYLPSVAVGLQMARKWGDLPKEMVGLGIGINVNYATKVAFQIGRPLFGGFLERVELYGSNRNVWLPRLLKILPADIIPPKYGGNKKFKPVGAFG</sequence>
<evidence type="ECO:0000259" key="2">
    <source>
        <dbReference type="PROSITE" id="PS50191"/>
    </source>
</evidence>
<protein>
    <recommendedName>
        <fullName evidence="2">CRAL-TRIO domain-containing protein</fullName>
    </recommendedName>
</protein>
<reference evidence="3" key="1">
    <citation type="submission" date="2021-06" db="EMBL/GenBank/DDBJ databases">
        <authorList>
            <person name="Hodson N. C."/>
            <person name="Mongue J. A."/>
            <person name="Jaron S. K."/>
        </authorList>
    </citation>
    <scope>NUCLEOTIDE SEQUENCE</scope>
</reference>
<feature type="signal peptide" evidence="1">
    <location>
        <begin position="1"/>
        <end position="19"/>
    </location>
</feature>
<dbReference type="CDD" id="cd00170">
    <property type="entry name" value="SEC14"/>
    <property type="match status" value="1"/>
</dbReference>
<dbReference type="AlphaFoldDB" id="A0A8J2JGW5"/>
<dbReference type="EMBL" id="CAJVCH010048675">
    <property type="protein sequence ID" value="CAG7717792.1"/>
    <property type="molecule type" value="Genomic_DNA"/>
</dbReference>
<gene>
    <name evidence="3" type="ORF">AFUS01_LOCUS7230</name>
</gene>
<accession>A0A8J2JGW5</accession>
<evidence type="ECO:0000313" key="3">
    <source>
        <dbReference type="EMBL" id="CAG7717792.1"/>
    </source>
</evidence>
<dbReference type="Pfam" id="PF00650">
    <property type="entry name" value="CRAL_TRIO"/>
    <property type="match status" value="1"/>
</dbReference>
<dbReference type="PANTHER" id="PTHR23324">
    <property type="entry name" value="SEC14 RELATED PROTEIN"/>
    <property type="match status" value="1"/>
</dbReference>
<dbReference type="Proteomes" id="UP000708208">
    <property type="component" value="Unassembled WGS sequence"/>
</dbReference>